<dbReference type="Pfam" id="PF07282">
    <property type="entry name" value="Cas12f1-like_TNB"/>
    <property type="match status" value="1"/>
</dbReference>
<feature type="compositionally biased region" description="Basic and acidic residues" evidence="2">
    <location>
        <begin position="71"/>
        <end position="84"/>
    </location>
</feature>
<evidence type="ECO:0000259" key="3">
    <source>
        <dbReference type="Pfam" id="PF07282"/>
    </source>
</evidence>
<dbReference type="EMBL" id="LN719213">
    <property type="protein sequence ID" value="CEP07343.1"/>
    <property type="molecule type" value="Genomic_DNA"/>
</dbReference>
<dbReference type="InterPro" id="IPR010095">
    <property type="entry name" value="Cas12f1-like_TNB"/>
</dbReference>
<accession>A0A0B7MW45</accession>
<keyword evidence="5" id="KW-1185">Reference proteome</keyword>
<proteinExistence type="predicted"/>
<dbReference type="Proteomes" id="UP000054107">
    <property type="component" value="Unassembled WGS sequence"/>
</dbReference>
<dbReference type="AlphaFoldDB" id="A0A0B7MW45"/>
<feature type="domain" description="Cas12f1-like TNB" evidence="3">
    <location>
        <begin position="641"/>
        <end position="695"/>
    </location>
</feature>
<name>A0A0B7MW45_9FUNG</name>
<organism evidence="4 5">
    <name type="scientific">Parasitella parasitica</name>
    <dbReference type="NCBI Taxonomy" id="35722"/>
    <lineage>
        <taxon>Eukaryota</taxon>
        <taxon>Fungi</taxon>
        <taxon>Fungi incertae sedis</taxon>
        <taxon>Mucoromycota</taxon>
        <taxon>Mucoromycotina</taxon>
        <taxon>Mucoromycetes</taxon>
        <taxon>Mucorales</taxon>
        <taxon>Mucorineae</taxon>
        <taxon>Mucoraceae</taxon>
        <taxon>Parasitella</taxon>
    </lineage>
</organism>
<evidence type="ECO:0000256" key="1">
    <source>
        <dbReference type="ARBA" id="ARBA00023125"/>
    </source>
</evidence>
<dbReference type="STRING" id="35722.A0A0B7MW45"/>
<protein>
    <recommendedName>
        <fullName evidence="3">Cas12f1-like TNB domain-containing protein</fullName>
    </recommendedName>
</protein>
<feature type="region of interest" description="Disordered" evidence="2">
    <location>
        <begin position="58"/>
        <end position="106"/>
    </location>
</feature>
<evidence type="ECO:0000256" key="2">
    <source>
        <dbReference type="SAM" id="MobiDB-lite"/>
    </source>
</evidence>
<feature type="region of interest" description="Disordered" evidence="2">
    <location>
        <begin position="544"/>
        <end position="573"/>
    </location>
</feature>
<keyword evidence="1" id="KW-0238">DNA-binding</keyword>
<dbReference type="GO" id="GO:0003677">
    <property type="term" value="F:DNA binding"/>
    <property type="evidence" value="ECO:0007669"/>
    <property type="project" value="UniProtKB-KW"/>
</dbReference>
<feature type="compositionally biased region" description="Basic residues" evidence="2">
    <location>
        <begin position="546"/>
        <end position="567"/>
    </location>
</feature>
<evidence type="ECO:0000313" key="4">
    <source>
        <dbReference type="EMBL" id="CEP07343.1"/>
    </source>
</evidence>
<evidence type="ECO:0000313" key="5">
    <source>
        <dbReference type="Proteomes" id="UP000054107"/>
    </source>
</evidence>
<sequence>MFKLLLEGKKAEVLKKRQEQSTSSPIQDVICKDCKEPGHYNKQYSTCKLHIEPTADDVGTSKKRKQSYQIKQDKKDAKRPRTDGTRTPTCGNCGKEGHKSSRSPDCPRHILSKQETFLIHLGPNYKAYTRKLPFDQCIQRAYRAILKQRIVSACEYVRNVVIRSQLFVNFYIISLANAGSPIPHAIYQQNFWYSIIQLVRNQRATNSTSLQHGLLDYWNSFKRRHPTIVYDEKIASGVSQCITEACQQLQTTYNNHIVELFESRICKYIFYKTQNTFISMDRSDVAKMVPYVYQHVCRGDPVWPRGSVITEGKKQIVDEVYLPLKNKIPTRVTLATMSKSPNSFVPCLFDIISEYEVEHRNHKPMDDLTPNGNNKILFGNMIKSDGFSVDLLFYRRKRKKNESDVVLNLGDFSHEEVVADYQPLSLDPGRKSLFTAVVGLESTKQIRKSSTKEYYHLTGSTVYSKKLESRKQRSGILPIETNMPTSKTALPDSYHEHISYMLTHLKNLLMFYGRDTARCHFQLYQGRQRAPEMIVNMLTHGTAKYNKSKRKKKGRRNVKRGEKKKKKSNMDKKEYAKLDTTAKKLKWKPLPFREEKEKCPLVIFGDGVFGKDMAKLKNLRCGVVGKLYLTLKKREAAGELIVLTIDEFKTSKTCSSCFDNNLGIVKTPYFKGNSVLACPKCKKVWQRDVNAAINMMTISRAVWMGEERPEVFRRSK</sequence>
<reference evidence="4 5" key="1">
    <citation type="submission" date="2014-09" db="EMBL/GenBank/DDBJ databases">
        <authorList>
            <person name="Ellenberger Sabrina"/>
        </authorList>
    </citation>
    <scope>NUCLEOTIDE SEQUENCE [LARGE SCALE GENOMIC DNA]</scope>
    <source>
        <strain evidence="4 5">CBS 412.66</strain>
    </source>
</reference>
<dbReference type="OrthoDB" id="2285535at2759"/>
<gene>
    <name evidence="4" type="primary">PARPA_00628.1 scaffold 1011</name>
</gene>